<feature type="region of interest" description="Disordered" evidence="1">
    <location>
        <begin position="1"/>
        <end position="29"/>
    </location>
</feature>
<dbReference type="Pfam" id="PF01272">
    <property type="entry name" value="GreA_GreB"/>
    <property type="match status" value="1"/>
</dbReference>
<dbReference type="Proteomes" id="UP000199103">
    <property type="component" value="Chromosome I"/>
</dbReference>
<dbReference type="GO" id="GO:0032784">
    <property type="term" value="P:regulation of DNA-templated transcription elongation"/>
    <property type="evidence" value="ECO:0007669"/>
    <property type="project" value="InterPro"/>
</dbReference>
<organism evidence="3 4">
    <name type="scientific">Microlunatus soli</name>
    <dbReference type="NCBI Taxonomy" id="630515"/>
    <lineage>
        <taxon>Bacteria</taxon>
        <taxon>Bacillati</taxon>
        <taxon>Actinomycetota</taxon>
        <taxon>Actinomycetes</taxon>
        <taxon>Propionibacteriales</taxon>
        <taxon>Propionibacteriaceae</taxon>
        <taxon>Microlunatus</taxon>
    </lineage>
</organism>
<dbReference type="InterPro" id="IPR036953">
    <property type="entry name" value="GreA/GreB_C_sf"/>
</dbReference>
<dbReference type="GO" id="GO:0003677">
    <property type="term" value="F:DNA binding"/>
    <property type="evidence" value="ECO:0007669"/>
    <property type="project" value="InterPro"/>
</dbReference>
<name>A0A1H1RFV9_9ACTN</name>
<feature type="domain" description="Transcription elongation factor GreA/GreB C-terminal" evidence="2">
    <location>
        <begin position="49"/>
        <end position="124"/>
    </location>
</feature>
<dbReference type="RefSeq" id="WP_231920232.1">
    <property type="nucleotide sequence ID" value="NZ_LT629772.1"/>
</dbReference>
<reference evidence="3 4" key="1">
    <citation type="submission" date="2016-10" db="EMBL/GenBank/DDBJ databases">
        <authorList>
            <person name="de Groot N.N."/>
        </authorList>
    </citation>
    <scope>NUCLEOTIDE SEQUENCE [LARGE SCALE GENOMIC DNA]</scope>
    <source>
        <strain evidence="3 4">DSM 21800</strain>
    </source>
</reference>
<proteinExistence type="predicted"/>
<evidence type="ECO:0000259" key="2">
    <source>
        <dbReference type="Pfam" id="PF01272"/>
    </source>
</evidence>
<dbReference type="InterPro" id="IPR023459">
    <property type="entry name" value="Tscrpt_elong_fac_GreA/B_fam"/>
</dbReference>
<keyword evidence="3" id="KW-0251">Elongation factor</keyword>
<keyword evidence="3" id="KW-0648">Protein biosynthesis</keyword>
<evidence type="ECO:0000256" key="1">
    <source>
        <dbReference type="SAM" id="MobiDB-lite"/>
    </source>
</evidence>
<dbReference type="PIRSF" id="PIRSF006092">
    <property type="entry name" value="GreA_GreB"/>
    <property type="match status" value="1"/>
</dbReference>
<accession>A0A1H1RFV9</accession>
<protein>
    <submittedName>
        <fullName evidence="3">Transcription elongation factor, GreA/GreB, C-term</fullName>
    </submittedName>
</protein>
<gene>
    <name evidence="3" type="ORF">SAMN04489812_1633</name>
</gene>
<evidence type="ECO:0000313" key="4">
    <source>
        <dbReference type="Proteomes" id="UP000199103"/>
    </source>
</evidence>
<dbReference type="Gene3D" id="3.10.50.30">
    <property type="entry name" value="Transcription elongation factor, GreA/GreB, C-terminal domain"/>
    <property type="match status" value="1"/>
</dbReference>
<dbReference type="EMBL" id="LT629772">
    <property type="protein sequence ID" value="SDS34553.1"/>
    <property type="molecule type" value="Genomic_DNA"/>
</dbReference>
<keyword evidence="4" id="KW-1185">Reference proteome</keyword>
<dbReference type="GO" id="GO:0003746">
    <property type="term" value="F:translation elongation factor activity"/>
    <property type="evidence" value="ECO:0007669"/>
    <property type="project" value="UniProtKB-KW"/>
</dbReference>
<dbReference type="SUPFAM" id="SSF54534">
    <property type="entry name" value="FKBP-like"/>
    <property type="match status" value="1"/>
</dbReference>
<dbReference type="AlphaFoldDB" id="A0A1H1RFV9"/>
<dbReference type="GO" id="GO:0070063">
    <property type="term" value="F:RNA polymerase binding"/>
    <property type="evidence" value="ECO:0007669"/>
    <property type="project" value="InterPro"/>
</dbReference>
<dbReference type="InterPro" id="IPR001437">
    <property type="entry name" value="Tscrpt_elong_fac_GreA/B_C"/>
</dbReference>
<dbReference type="STRING" id="630515.SAMN04489812_1633"/>
<sequence length="128" mass="13823">MTQTARQRLEDELATLEQAPAGSATDGARAQELRRLLRTVEVDRKPDDGLVEPGMQVTVRFGQDSDQVTFLVGDREMMGLDPDLDLDVYSPTSPMGAAITGKSVGDTVSYQAPNGEQQVTIVQAQPFG</sequence>
<evidence type="ECO:0000313" key="3">
    <source>
        <dbReference type="EMBL" id="SDS34553.1"/>
    </source>
</evidence>